<evidence type="ECO:0000256" key="3">
    <source>
        <dbReference type="ARBA" id="ARBA00023136"/>
    </source>
</evidence>
<evidence type="ECO:0000256" key="2">
    <source>
        <dbReference type="ARBA" id="ARBA00022729"/>
    </source>
</evidence>
<dbReference type="InterPro" id="IPR003599">
    <property type="entry name" value="Ig_sub"/>
</dbReference>
<dbReference type="GO" id="GO:0006955">
    <property type="term" value="P:immune response"/>
    <property type="evidence" value="ECO:0000318"/>
    <property type="project" value="GO_Central"/>
</dbReference>
<keyword evidence="4" id="KW-0325">Glycoprotein</keyword>
<dbReference type="OMA" id="DNIICKA"/>
<feature type="domain" description="Ig-like" evidence="6">
    <location>
        <begin position="143"/>
        <end position="220"/>
    </location>
</feature>
<reference evidence="8" key="1">
    <citation type="submission" date="2025-08" db="UniProtKB">
        <authorList>
            <consortium name="RefSeq"/>
        </authorList>
    </citation>
    <scope>IDENTIFICATION</scope>
    <source>
        <strain evidence="8">Nigerian</strain>
        <tissue evidence="8">Liver and blood</tissue>
    </source>
</reference>
<dbReference type="OrthoDB" id="9835793at2759"/>
<dbReference type="SUPFAM" id="SSF48726">
    <property type="entry name" value="Immunoglobulin"/>
    <property type="match status" value="2"/>
</dbReference>
<dbReference type="SMART" id="SM00409">
    <property type="entry name" value="IG"/>
    <property type="match status" value="1"/>
</dbReference>
<dbReference type="AGR" id="Xenbase:XB-GENE-29086063"/>
<dbReference type="GO" id="GO:0016020">
    <property type="term" value="C:membrane"/>
    <property type="evidence" value="ECO:0007669"/>
    <property type="project" value="UniProtKB-SubCell"/>
</dbReference>
<evidence type="ECO:0000313" key="8">
    <source>
        <dbReference type="RefSeq" id="XP_004919377.2"/>
    </source>
</evidence>
<keyword evidence="2" id="KW-0732">Signal</keyword>
<evidence type="ECO:0000256" key="1">
    <source>
        <dbReference type="ARBA" id="ARBA00004370"/>
    </source>
</evidence>
<gene>
    <name evidence="8 9" type="primary">LOC101732346</name>
</gene>
<dbReference type="RefSeq" id="XP_004919377.2">
    <property type="nucleotide sequence ID" value="XM_004919320.4"/>
</dbReference>
<dbReference type="Proteomes" id="UP000008143">
    <property type="component" value="Chromosome 8"/>
</dbReference>
<sequence>MFLPLIHGDSVTGVAGVFDSDRNVTKRGGGGGGDVPLPVTGRVGETVTLTPRLTLTHPIDRVTWIFHFNGKIIILAEFRDQNFIRVNNNYFPNRLEGSNSGTALLIRELRMEDSGIFTARFLVNGERREISYILTIFDPVPTPDIKMEMEQISPDWCNFTLHCSAPTNPSALSYSWMYRHKGRYQPYPNGTTIRVSLQPESWDGEYLCLVQNPADQKNVSIAPREFCPHTRLTKATTDKSCGMKLYMYLPILTALSVSVAALIIVTRTKGEEQN</sequence>
<dbReference type="InterPro" id="IPR015631">
    <property type="entry name" value="CD2/SLAM_rcpt"/>
</dbReference>
<accession>A0A8J0R831</accession>
<dbReference type="InterPro" id="IPR007110">
    <property type="entry name" value="Ig-like_dom"/>
</dbReference>
<evidence type="ECO:0000259" key="6">
    <source>
        <dbReference type="PROSITE" id="PS50835"/>
    </source>
</evidence>
<comment type="subcellular location">
    <subcellularLocation>
        <location evidence="1">Membrane</location>
    </subcellularLocation>
</comment>
<dbReference type="Gene3D" id="2.60.40.10">
    <property type="entry name" value="Immunoglobulins"/>
    <property type="match status" value="2"/>
</dbReference>
<evidence type="ECO:0000256" key="5">
    <source>
        <dbReference type="SAM" id="Phobius"/>
    </source>
</evidence>
<keyword evidence="5" id="KW-1133">Transmembrane helix</keyword>
<dbReference type="PANTHER" id="PTHR12080:SF121">
    <property type="entry name" value="IG-LIKE DOMAIN-CONTAINING PROTEIN-RELATED"/>
    <property type="match status" value="1"/>
</dbReference>
<name>A0A8J0R831_XENTR</name>
<evidence type="ECO:0000313" key="9">
    <source>
        <dbReference type="Xenbase" id="XB-GENE-29086063"/>
    </source>
</evidence>
<evidence type="ECO:0000256" key="4">
    <source>
        <dbReference type="ARBA" id="ARBA00023180"/>
    </source>
</evidence>
<dbReference type="PROSITE" id="PS50835">
    <property type="entry name" value="IG_LIKE"/>
    <property type="match status" value="1"/>
</dbReference>
<dbReference type="InterPro" id="IPR013783">
    <property type="entry name" value="Ig-like_fold"/>
</dbReference>
<dbReference type="AlphaFoldDB" id="A0A8J0R831"/>
<dbReference type="PANTHER" id="PTHR12080">
    <property type="entry name" value="SIGNALING LYMPHOCYTIC ACTIVATION MOLECULE"/>
    <property type="match status" value="1"/>
</dbReference>
<keyword evidence="3 5" id="KW-0472">Membrane</keyword>
<evidence type="ECO:0000313" key="7">
    <source>
        <dbReference type="Proteomes" id="UP000008143"/>
    </source>
</evidence>
<dbReference type="Xenbase" id="XB-GENE-29086063">
    <property type="gene designation" value="LOC101732346"/>
</dbReference>
<dbReference type="KEGG" id="xtr:101732346"/>
<dbReference type="GeneID" id="101732346"/>
<organism evidence="7 8">
    <name type="scientific">Xenopus tropicalis</name>
    <name type="common">Western clawed frog</name>
    <name type="synonym">Silurana tropicalis</name>
    <dbReference type="NCBI Taxonomy" id="8364"/>
    <lineage>
        <taxon>Eukaryota</taxon>
        <taxon>Metazoa</taxon>
        <taxon>Chordata</taxon>
        <taxon>Craniata</taxon>
        <taxon>Vertebrata</taxon>
        <taxon>Euteleostomi</taxon>
        <taxon>Amphibia</taxon>
        <taxon>Batrachia</taxon>
        <taxon>Anura</taxon>
        <taxon>Pipoidea</taxon>
        <taxon>Pipidae</taxon>
        <taxon>Xenopodinae</taxon>
        <taxon>Xenopus</taxon>
        <taxon>Silurana</taxon>
    </lineage>
</organism>
<keyword evidence="5" id="KW-0812">Transmembrane</keyword>
<keyword evidence="7" id="KW-1185">Reference proteome</keyword>
<dbReference type="InterPro" id="IPR036179">
    <property type="entry name" value="Ig-like_dom_sf"/>
</dbReference>
<proteinExistence type="predicted"/>
<protein>
    <submittedName>
        <fullName evidence="8">CD48 antigen</fullName>
    </submittedName>
</protein>
<feature type="transmembrane region" description="Helical" evidence="5">
    <location>
        <begin position="245"/>
        <end position="265"/>
    </location>
</feature>